<evidence type="ECO:0000259" key="3">
    <source>
        <dbReference type="SMART" id="SM00482"/>
    </source>
</evidence>
<dbReference type="Gene3D" id="1.20.1060.10">
    <property type="entry name" value="Taq DNA Polymerase, Chain T, domain 4"/>
    <property type="match status" value="1"/>
</dbReference>
<dbReference type="Gene3D" id="3.30.70.370">
    <property type="match status" value="1"/>
</dbReference>
<dbReference type="Gene3D" id="1.10.150.20">
    <property type="entry name" value="5' to 3' exonuclease, C-terminal subdomain"/>
    <property type="match status" value="1"/>
</dbReference>
<dbReference type="Proteomes" id="UP001222520">
    <property type="component" value="Segment"/>
</dbReference>
<dbReference type="PRINTS" id="PR00868">
    <property type="entry name" value="DNAPOLI"/>
</dbReference>
<dbReference type="SMART" id="SM00482">
    <property type="entry name" value="POLAc"/>
    <property type="match status" value="1"/>
</dbReference>
<keyword evidence="5" id="KW-1185">Reference proteome</keyword>
<organism evidence="4 5">
    <name type="scientific">Leptolyngbya phage LPP-2, strain SPI</name>
    <dbReference type="NCBI Taxonomy" id="2996053"/>
    <lineage>
        <taxon>Viruses</taxon>
        <taxon>Duplodnaviria</taxon>
        <taxon>Heunggongvirae</taxon>
        <taxon>Uroviricota</taxon>
        <taxon>Caudoviricetes</taxon>
        <taxon>Saffermanviridae</taxon>
        <taxon>Wumptrevirus</taxon>
        <taxon>Wumptrevirus LPP2</taxon>
    </lineage>
</organism>
<evidence type="ECO:0000256" key="1">
    <source>
        <dbReference type="ARBA" id="ARBA00022705"/>
    </source>
</evidence>
<evidence type="ECO:0000256" key="2">
    <source>
        <dbReference type="ARBA" id="ARBA00023109"/>
    </source>
</evidence>
<dbReference type="InterPro" id="IPR043502">
    <property type="entry name" value="DNA/RNA_pol_sf"/>
</dbReference>
<reference evidence="4 5" key="1">
    <citation type="journal article" date="2023" name="Harmful Algae">
        <title>Sequencing the genomes of LPP-1, the first isolated cyanophage, and its relative LPP-2 reveal different integration mechanisms in closely related phages.</title>
        <authorList>
            <person name="Shaalan H."/>
            <person name="Cattan-Tsaushu E."/>
            <person name="Li K."/>
            <person name="Avrani S."/>
        </authorList>
    </citation>
    <scope>NUCLEOTIDE SEQUENCE [LARGE SCALE GENOMIC DNA]</scope>
</reference>
<keyword evidence="2" id="KW-1194">Viral DNA replication</keyword>
<sequence length="622" mass="69867">MNIFGHTVPVVLDIESDDLSAQYDPTTRVYLIGVQFLADYGLYAAGDYVYGSLEEMRDLCVSLANDTDVTFVIHNASFDVPALRLRGIPIKRYFCTMVAAHTWHPKSSEENSLDGLTGMKLDLRAELEVYRPDLKGKPKGYEYRLYDDKSHRGWSTVNGIFHSYLVSDLQATGKLYTTLEDNFSSDERALACLLNINQPYVELIIEFEQGSWVDVDRVDEVQSKLQTLRDAAWSEITTHIRYDVTEVKHYKNGYKKRNGVVTYDHCPLVDFNPGSSDQVAAALTYLYGWEPTKLSDKTGKPSTSSEVLEELNYPLVSSLVKYQKMSKLMQFIPQIQANLDGNILRPSYNQCATRTTRLSSSQPNIQQIPSRDEHGKELRSLFSAPPGWSLVVGDQSGFQLRIMAAYMEMYYDEPRLSKVFVDGEDVHQFFADIYGIDRKIAKNVTFGYAFGAGAEKMAATASRGGSVVPVSTIKGALSSLQDRLPALPALKTLVVEHARANGGVFHDLLGQRYVVPELLSKNKSERAAGERRAFNYWVQGFEATAFRYLQLKARPVQLEYGAKLAFVVHDEVGYLCQSAAAEEFAKQMTSIYTTREVFPSDMTSGLTLEAEFQVGQTWLEAK</sequence>
<protein>
    <submittedName>
        <fullName evidence="4">DNA polymerase</fullName>
    </submittedName>
</protein>
<dbReference type="InterPro" id="IPR002562">
    <property type="entry name" value="3'-5'_exonuclease_dom"/>
</dbReference>
<dbReference type="Pfam" id="PF01612">
    <property type="entry name" value="DNA_pol_A_exo1"/>
    <property type="match status" value="1"/>
</dbReference>
<dbReference type="InterPro" id="IPR012337">
    <property type="entry name" value="RNaseH-like_sf"/>
</dbReference>
<dbReference type="GO" id="GO:0039693">
    <property type="term" value="P:viral DNA genome replication"/>
    <property type="evidence" value="ECO:0007669"/>
    <property type="project" value="UniProtKB-KW"/>
</dbReference>
<dbReference type="SUPFAM" id="SSF56672">
    <property type="entry name" value="DNA/RNA polymerases"/>
    <property type="match status" value="1"/>
</dbReference>
<name>A0AAE9PUE1_9CAUD</name>
<dbReference type="Pfam" id="PF00476">
    <property type="entry name" value="DNA_pol_A"/>
    <property type="match status" value="1"/>
</dbReference>
<accession>A0AAE9PUE1</accession>
<dbReference type="GO" id="GO:0008408">
    <property type="term" value="F:3'-5' exonuclease activity"/>
    <property type="evidence" value="ECO:0007669"/>
    <property type="project" value="InterPro"/>
</dbReference>
<evidence type="ECO:0000313" key="4">
    <source>
        <dbReference type="EMBL" id="UZV39978.1"/>
    </source>
</evidence>
<dbReference type="GO" id="GO:0003887">
    <property type="term" value="F:DNA-directed DNA polymerase activity"/>
    <property type="evidence" value="ECO:0007669"/>
    <property type="project" value="InterPro"/>
</dbReference>
<dbReference type="PANTHER" id="PTHR10133">
    <property type="entry name" value="DNA POLYMERASE I"/>
    <property type="match status" value="1"/>
</dbReference>
<dbReference type="PANTHER" id="PTHR10133:SF27">
    <property type="entry name" value="DNA POLYMERASE NU"/>
    <property type="match status" value="1"/>
</dbReference>
<dbReference type="GO" id="GO:0003677">
    <property type="term" value="F:DNA binding"/>
    <property type="evidence" value="ECO:0007669"/>
    <property type="project" value="InterPro"/>
</dbReference>
<dbReference type="InterPro" id="IPR036397">
    <property type="entry name" value="RNaseH_sf"/>
</dbReference>
<dbReference type="InterPro" id="IPR002298">
    <property type="entry name" value="DNA_polymerase_A"/>
</dbReference>
<dbReference type="Gene3D" id="3.30.420.10">
    <property type="entry name" value="Ribonuclease H-like superfamily/Ribonuclease H"/>
    <property type="match status" value="1"/>
</dbReference>
<dbReference type="InterPro" id="IPR001098">
    <property type="entry name" value="DNA-dir_DNA_pol_A_palm_dom"/>
</dbReference>
<dbReference type="GO" id="GO:0006302">
    <property type="term" value="P:double-strand break repair"/>
    <property type="evidence" value="ECO:0007669"/>
    <property type="project" value="TreeGrafter"/>
</dbReference>
<feature type="domain" description="DNA-directed DNA polymerase family A palm" evidence="3">
    <location>
        <begin position="375"/>
        <end position="580"/>
    </location>
</feature>
<keyword evidence="1" id="KW-0235">DNA replication</keyword>
<proteinExistence type="predicted"/>
<dbReference type="EMBL" id="OP590147">
    <property type="protein sequence ID" value="UZV39978.1"/>
    <property type="molecule type" value="Genomic_DNA"/>
</dbReference>
<gene>
    <name evidence="4" type="ORF">LPP2_g10</name>
</gene>
<evidence type="ECO:0000313" key="5">
    <source>
        <dbReference type="Proteomes" id="UP001222520"/>
    </source>
</evidence>
<dbReference type="GO" id="GO:0006261">
    <property type="term" value="P:DNA-templated DNA replication"/>
    <property type="evidence" value="ECO:0007669"/>
    <property type="project" value="InterPro"/>
</dbReference>
<dbReference type="SUPFAM" id="SSF53098">
    <property type="entry name" value="Ribonuclease H-like"/>
    <property type="match status" value="1"/>
</dbReference>